<keyword evidence="2" id="KW-1185">Reference proteome</keyword>
<gene>
    <name evidence="1" type="ORF">FWK35_00014521</name>
</gene>
<organism evidence="1 2">
    <name type="scientific">Aphis craccivora</name>
    <name type="common">Cowpea aphid</name>
    <dbReference type="NCBI Taxonomy" id="307492"/>
    <lineage>
        <taxon>Eukaryota</taxon>
        <taxon>Metazoa</taxon>
        <taxon>Ecdysozoa</taxon>
        <taxon>Arthropoda</taxon>
        <taxon>Hexapoda</taxon>
        <taxon>Insecta</taxon>
        <taxon>Pterygota</taxon>
        <taxon>Neoptera</taxon>
        <taxon>Paraneoptera</taxon>
        <taxon>Hemiptera</taxon>
        <taxon>Sternorrhyncha</taxon>
        <taxon>Aphidomorpha</taxon>
        <taxon>Aphidoidea</taxon>
        <taxon>Aphididae</taxon>
        <taxon>Aphidini</taxon>
        <taxon>Aphis</taxon>
        <taxon>Aphis</taxon>
    </lineage>
</organism>
<dbReference type="OrthoDB" id="6781302at2759"/>
<reference evidence="1 2" key="1">
    <citation type="submission" date="2019-08" db="EMBL/GenBank/DDBJ databases">
        <title>Whole genome of Aphis craccivora.</title>
        <authorList>
            <person name="Voronova N.V."/>
            <person name="Shulinski R.S."/>
            <person name="Bandarenka Y.V."/>
            <person name="Zhorov D.G."/>
            <person name="Warner D."/>
        </authorList>
    </citation>
    <scope>NUCLEOTIDE SEQUENCE [LARGE SCALE GENOMIC DNA]</scope>
    <source>
        <strain evidence="1">180601</strain>
        <tissue evidence="1">Whole Body</tissue>
    </source>
</reference>
<dbReference type="Proteomes" id="UP000478052">
    <property type="component" value="Unassembled WGS sequence"/>
</dbReference>
<dbReference type="AlphaFoldDB" id="A0A6G0YDN5"/>
<comment type="caution">
    <text evidence="1">The sequence shown here is derived from an EMBL/GenBank/DDBJ whole genome shotgun (WGS) entry which is preliminary data.</text>
</comment>
<name>A0A6G0YDN5_APHCR</name>
<protein>
    <submittedName>
        <fullName evidence="1">Uncharacterized protein</fullName>
    </submittedName>
</protein>
<accession>A0A6G0YDN5</accession>
<dbReference type="EMBL" id="VUJU01004657">
    <property type="protein sequence ID" value="KAF0753677.1"/>
    <property type="molecule type" value="Genomic_DNA"/>
</dbReference>
<evidence type="ECO:0000313" key="2">
    <source>
        <dbReference type="Proteomes" id="UP000478052"/>
    </source>
</evidence>
<sequence>MINIEELTTIKKKGNVEKLVPVMPENKKHFWINLLVSVTSEDLVDEMGLDSDAYLLRLKSINKIQFVFQVISMMLSWRPDLLYFDDVQLFIIYLFNMRGVALRMLIGVQKKKNEVLIK</sequence>
<proteinExistence type="predicted"/>
<evidence type="ECO:0000313" key="1">
    <source>
        <dbReference type="EMBL" id="KAF0753677.1"/>
    </source>
</evidence>